<evidence type="ECO:0000313" key="2">
    <source>
        <dbReference type="EMBL" id="ETM32490.1"/>
    </source>
</evidence>
<proteinExistence type="predicted"/>
<dbReference type="EMBL" id="KI683074">
    <property type="protein sequence ID" value="ETL79238.1"/>
    <property type="molecule type" value="Genomic_DNA"/>
</dbReference>
<organism evidence="1">
    <name type="scientific">Phytophthora nicotianae</name>
    <name type="common">Potato buckeye rot agent</name>
    <name type="synonym">Phytophthora parasitica</name>
    <dbReference type="NCBI Taxonomy" id="4792"/>
    <lineage>
        <taxon>Eukaryota</taxon>
        <taxon>Sar</taxon>
        <taxon>Stramenopiles</taxon>
        <taxon>Oomycota</taxon>
        <taxon>Peronosporomycetes</taxon>
        <taxon>Peronosporales</taxon>
        <taxon>Peronosporaceae</taxon>
        <taxon>Phytophthora</taxon>
    </lineage>
</organism>
<dbReference type="OrthoDB" id="125697at2759"/>
<protein>
    <submittedName>
        <fullName evidence="1">Uncharacterized protein</fullName>
    </submittedName>
</protein>
<name>W2K280_PHYNI</name>
<dbReference type="VEuPathDB" id="FungiDB:PPTG_18163"/>
<dbReference type="AlphaFoldDB" id="W2K280"/>
<reference evidence="2" key="2">
    <citation type="submission" date="2013-11" db="EMBL/GenBank/DDBJ databases">
        <title>The Genome Sequence of Phytophthora parasitica IAC_01/95.</title>
        <authorList>
            <consortium name="The Broad Institute Genomics Platform"/>
            <person name="Russ C."/>
            <person name="Tyler B."/>
            <person name="Panabieres F."/>
            <person name="Shan W."/>
            <person name="Tripathy S."/>
            <person name="Grunwald N."/>
            <person name="Machado M."/>
            <person name="Johnson C.S."/>
            <person name="Arredondo F."/>
            <person name="Hong C."/>
            <person name="Coffey M."/>
            <person name="Young S.K."/>
            <person name="Zeng Q."/>
            <person name="Gargeya S."/>
            <person name="Fitzgerald M."/>
            <person name="Abouelleil A."/>
            <person name="Alvarado L."/>
            <person name="Chapman S.B."/>
            <person name="Gainer-Dewar J."/>
            <person name="Goldberg J."/>
            <person name="Griggs A."/>
            <person name="Gujja S."/>
            <person name="Hansen M."/>
            <person name="Howarth C."/>
            <person name="Imamovic A."/>
            <person name="Ireland A."/>
            <person name="Larimer J."/>
            <person name="McCowan C."/>
            <person name="Murphy C."/>
            <person name="Pearson M."/>
            <person name="Poon T.W."/>
            <person name="Priest M."/>
            <person name="Roberts A."/>
            <person name="Saif S."/>
            <person name="Shea T."/>
            <person name="Sykes S."/>
            <person name="Wortman J."/>
            <person name="Nusbaum C."/>
            <person name="Birren B."/>
        </authorList>
    </citation>
    <scope>NUCLEOTIDE SEQUENCE [LARGE SCALE GENOMIC DNA]</scope>
    <source>
        <strain evidence="2">IAC_01/95</strain>
    </source>
</reference>
<accession>W2K280</accession>
<evidence type="ECO:0000313" key="1">
    <source>
        <dbReference type="EMBL" id="ETL79238.1"/>
    </source>
</evidence>
<reference evidence="1" key="1">
    <citation type="submission" date="2013-11" db="EMBL/GenBank/DDBJ databases">
        <title>The Genome Sequence of Phytophthora parasitica CHvinca01.</title>
        <authorList>
            <consortium name="The Broad Institute Genomics Platform"/>
            <person name="Russ C."/>
            <person name="Tyler B."/>
            <person name="Panabieres F."/>
            <person name="Shan W."/>
            <person name="Tripathy S."/>
            <person name="Grunwald N."/>
            <person name="Machado M."/>
            <person name="Johnson C.S."/>
            <person name="Arredondo F."/>
            <person name="Hong C."/>
            <person name="Coffey M."/>
            <person name="Young S.K."/>
            <person name="Zeng Q."/>
            <person name="Gargeya S."/>
            <person name="Fitzgerald M."/>
            <person name="Abouelleil A."/>
            <person name="Alvarado L."/>
            <person name="Chapman S.B."/>
            <person name="Gainer-Dewar J."/>
            <person name="Goldberg J."/>
            <person name="Griggs A."/>
            <person name="Gujja S."/>
            <person name="Hansen M."/>
            <person name="Howarth C."/>
            <person name="Imamovic A."/>
            <person name="Ireland A."/>
            <person name="Larimer J."/>
            <person name="McCowan C."/>
            <person name="Murphy C."/>
            <person name="Pearson M."/>
            <person name="Poon T.W."/>
            <person name="Priest M."/>
            <person name="Roberts A."/>
            <person name="Saif S."/>
            <person name="Shea T."/>
            <person name="Sykes S."/>
            <person name="Wortman J."/>
            <person name="Nusbaum C."/>
            <person name="Birren B."/>
        </authorList>
    </citation>
    <scope>NUCLEOTIDE SEQUENCE [LARGE SCALE GENOMIC DNA]</scope>
    <source>
        <strain evidence="1">CHvinca01</strain>
    </source>
</reference>
<gene>
    <name evidence="2" type="ORF">L914_20099</name>
    <name evidence="1" type="ORF">L917_20075</name>
</gene>
<sequence>MASLGKSNREGDRHANIQMHFIYSWKKDDYLAAITNQAFYNKVASKLDATSATEVKQTTASMQN</sequence>
<dbReference type="Proteomes" id="UP000054532">
    <property type="component" value="Unassembled WGS sequence"/>
</dbReference>
<dbReference type="EMBL" id="KI696305">
    <property type="protein sequence ID" value="ETM32490.1"/>
    <property type="molecule type" value="Genomic_DNA"/>
</dbReference>
<dbReference type="Proteomes" id="UP000054423">
    <property type="component" value="Unassembled WGS sequence"/>
</dbReference>